<evidence type="ECO:0000313" key="3">
    <source>
        <dbReference type="EMBL" id="GLX82335.1"/>
    </source>
</evidence>
<dbReference type="PRINTS" id="PR00080">
    <property type="entry name" value="SDRFAMILY"/>
</dbReference>
<gene>
    <name evidence="3" type="ORF">theurythT_17870</name>
</gene>
<dbReference type="InterPro" id="IPR002347">
    <property type="entry name" value="SDR_fam"/>
</dbReference>
<dbReference type="InterPro" id="IPR050259">
    <property type="entry name" value="SDR"/>
</dbReference>
<dbReference type="PANTHER" id="PTHR42879">
    <property type="entry name" value="3-OXOACYL-(ACYL-CARRIER-PROTEIN) REDUCTASE"/>
    <property type="match status" value="1"/>
</dbReference>
<dbReference type="PANTHER" id="PTHR42879:SF2">
    <property type="entry name" value="3-OXOACYL-[ACYL-CARRIER-PROTEIN] REDUCTASE FABG"/>
    <property type="match status" value="1"/>
</dbReference>
<proteinExistence type="inferred from homology"/>
<keyword evidence="4" id="KW-1185">Reference proteome</keyword>
<dbReference type="InterPro" id="IPR020904">
    <property type="entry name" value="Sc_DH/Rdtase_CS"/>
</dbReference>
<dbReference type="SUPFAM" id="SSF51735">
    <property type="entry name" value="NAD(P)-binding Rossmann-fold domains"/>
    <property type="match status" value="2"/>
</dbReference>
<dbReference type="Gene3D" id="3.40.50.720">
    <property type="entry name" value="NAD(P)-binding Rossmann-like Domain"/>
    <property type="match status" value="2"/>
</dbReference>
<dbReference type="EMBL" id="BSSU01000008">
    <property type="protein sequence ID" value="GLX82335.1"/>
    <property type="molecule type" value="Genomic_DNA"/>
</dbReference>
<dbReference type="Pfam" id="PF00106">
    <property type="entry name" value="adh_short"/>
    <property type="match status" value="1"/>
</dbReference>
<accession>A0ABQ6H2E0</accession>
<dbReference type="PRINTS" id="PR00081">
    <property type="entry name" value="GDHRDH"/>
</dbReference>
<comment type="similarity">
    <text evidence="1 2">Belongs to the short-chain dehydrogenases/reductases (SDR) family.</text>
</comment>
<reference evidence="3 4" key="1">
    <citation type="submission" date="2023-03" db="EMBL/GenBank/DDBJ databases">
        <title>Draft genome sequence of Thalassotalea eurytherma JCM 18482T.</title>
        <authorList>
            <person name="Sawabe T."/>
        </authorList>
    </citation>
    <scope>NUCLEOTIDE SEQUENCE [LARGE SCALE GENOMIC DNA]</scope>
    <source>
        <strain evidence="3 4">JCM 18482</strain>
    </source>
</reference>
<organism evidence="3 4">
    <name type="scientific">Thalassotalea eurytherma</name>
    <dbReference type="NCBI Taxonomy" id="1144278"/>
    <lineage>
        <taxon>Bacteria</taxon>
        <taxon>Pseudomonadati</taxon>
        <taxon>Pseudomonadota</taxon>
        <taxon>Gammaproteobacteria</taxon>
        <taxon>Alteromonadales</taxon>
        <taxon>Colwelliaceae</taxon>
        <taxon>Thalassotalea</taxon>
    </lineage>
</organism>
<evidence type="ECO:0000256" key="2">
    <source>
        <dbReference type="RuleBase" id="RU000363"/>
    </source>
</evidence>
<dbReference type="Proteomes" id="UP001157133">
    <property type="component" value="Unassembled WGS sequence"/>
</dbReference>
<dbReference type="PROSITE" id="PS00061">
    <property type="entry name" value="ADH_SHORT"/>
    <property type="match status" value="1"/>
</dbReference>
<sequence length="374" mass="40463">MTDRYISFSQSTIGNKLCRLLGLPIPPLLKRAGGQPSELVARIYVTGIEQQNTDPVISSALGNHLILEPPAIAMTVDGVVFDARAIKTIKQAENLYAFFHEHMRYIAPSGKIVLIGLSPSLCEHPEQASIQRGLVGFVKSLAKEVGRKGITANLLYNEKSLSQSIVSSLRFFLSYRSAYVNGQVVNLINERSLVLEPWIKPLSGKVALVTGASRGIGLSIAQLLARDGAKVIGLDIESAKTLLEQEMVNIGGQAMVANITDTNAPELISNELERLVGSIDILVHNAGITKDKMLSSMHKSHWQQVMSVNLEAIVRINEEILKRELINQSGRIICVSSISGIAGNLGQTNYAMSKASVIGLVDSMSSALQEKISP</sequence>
<evidence type="ECO:0000313" key="4">
    <source>
        <dbReference type="Proteomes" id="UP001157133"/>
    </source>
</evidence>
<comment type="caution">
    <text evidence="3">The sequence shown here is derived from an EMBL/GenBank/DDBJ whole genome shotgun (WGS) entry which is preliminary data.</text>
</comment>
<dbReference type="InterPro" id="IPR036291">
    <property type="entry name" value="NAD(P)-bd_dom_sf"/>
</dbReference>
<name>A0ABQ6H2E0_9GAMM</name>
<protein>
    <submittedName>
        <fullName evidence="3">3-oxoacyl-ACP reductase</fullName>
    </submittedName>
</protein>
<evidence type="ECO:0000256" key="1">
    <source>
        <dbReference type="ARBA" id="ARBA00006484"/>
    </source>
</evidence>